<keyword evidence="1" id="KW-0812">Transmembrane</keyword>
<feature type="transmembrane region" description="Helical" evidence="1">
    <location>
        <begin position="464"/>
        <end position="481"/>
    </location>
</feature>
<feature type="transmembrane region" description="Helical" evidence="1">
    <location>
        <begin position="45"/>
        <end position="67"/>
    </location>
</feature>
<keyword evidence="1" id="KW-0472">Membrane</keyword>
<keyword evidence="1" id="KW-1133">Transmembrane helix</keyword>
<feature type="transmembrane region" description="Helical" evidence="1">
    <location>
        <begin position="584"/>
        <end position="603"/>
    </location>
</feature>
<comment type="caution">
    <text evidence="2">The sequence shown here is derived from an EMBL/GenBank/DDBJ whole genome shotgun (WGS) entry which is preliminary data.</text>
</comment>
<name>A0A1X2HCI2_SYNRA</name>
<evidence type="ECO:0000313" key="3">
    <source>
        <dbReference type="Proteomes" id="UP000242180"/>
    </source>
</evidence>
<evidence type="ECO:0000256" key="1">
    <source>
        <dbReference type="SAM" id="Phobius"/>
    </source>
</evidence>
<organism evidence="2 3">
    <name type="scientific">Syncephalastrum racemosum</name>
    <name type="common">Filamentous fungus</name>
    <dbReference type="NCBI Taxonomy" id="13706"/>
    <lineage>
        <taxon>Eukaryota</taxon>
        <taxon>Fungi</taxon>
        <taxon>Fungi incertae sedis</taxon>
        <taxon>Mucoromycota</taxon>
        <taxon>Mucoromycotina</taxon>
        <taxon>Mucoromycetes</taxon>
        <taxon>Mucorales</taxon>
        <taxon>Syncephalastraceae</taxon>
        <taxon>Syncephalastrum</taxon>
    </lineage>
</organism>
<gene>
    <name evidence="2" type="ORF">BCR43DRAFT_515985</name>
</gene>
<protein>
    <submittedName>
        <fullName evidence="2">Uncharacterized protein</fullName>
    </submittedName>
</protein>
<feature type="transmembrane region" description="Helical" evidence="1">
    <location>
        <begin position="527"/>
        <end position="548"/>
    </location>
</feature>
<dbReference type="InParanoid" id="A0A1X2HCI2"/>
<feature type="transmembrane region" description="Helical" evidence="1">
    <location>
        <begin position="20"/>
        <end position="38"/>
    </location>
</feature>
<proteinExistence type="predicted"/>
<reference evidence="2 3" key="1">
    <citation type="submission" date="2016-07" db="EMBL/GenBank/DDBJ databases">
        <title>Pervasive Adenine N6-methylation of Active Genes in Fungi.</title>
        <authorList>
            <consortium name="DOE Joint Genome Institute"/>
            <person name="Mondo S.J."/>
            <person name="Dannebaum R.O."/>
            <person name="Kuo R.C."/>
            <person name="Labutti K."/>
            <person name="Haridas S."/>
            <person name="Kuo A."/>
            <person name="Salamov A."/>
            <person name="Ahrendt S.R."/>
            <person name="Lipzen A."/>
            <person name="Sullivan W."/>
            <person name="Andreopoulos W.B."/>
            <person name="Clum A."/>
            <person name="Lindquist E."/>
            <person name="Daum C."/>
            <person name="Ramamoorthy G.K."/>
            <person name="Gryganskyi A."/>
            <person name="Culley D."/>
            <person name="Magnuson J.K."/>
            <person name="James T.Y."/>
            <person name="O'Malley M.A."/>
            <person name="Stajich J.E."/>
            <person name="Spatafora J.W."/>
            <person name="Visel A."/>
            <person name="Grigoriev I.V."/>
        </authorList>
    </citation>
    <scope>NUCLEOTIDE SEQUENCE [LARGE SCALE GENOMIC DNA]</scope>
    <source>
        <strain evidence="2 3">NRRL 2496</strain>
    </source>
</reference>
<dbReference type="Proteomes" id="UP000242180">
    <property type="component" value="Unassembled WGS sequence"/>
</dbReference>
<evidence type="ECO:0000313" key="2">
    <source>
        <dbReference type="EMBL" id="ORY95914.1"/>
    </source>
</evidence>
<feature type="transmembrane region" description="Helical" evidence="1">
    <location>
        <begin position="438"/>
        <end position="457"/>
    </location>
</feature>
<sequence>MDYLRFPPLPILEHPRLFDPNPIVRVLRIFTIITLIYFMNQLQQWVLNMILVPVMFIAKISPTTLVYETGALLVHDLLETLTYLVSLPRAIVDFSLPNISTVLSSSCRIIVVKGFDLTTRGRNNASHALVSGYIITGPLLYPALRQIAVATCYALDGIAFLTYILIMCMIQSTTWLLIRGSPVFYWLVEMLADEAEFFLERRFLPITTTLIFDVVLPYLELGWLISVYCFNDIALHSATFIYRMIRISLYNLYFATYHAFLYLDSHIKHRMATLILSQGHLVLALLNPVANTLVAGMYFSAVLVAQLALFACSNIVRGLFPVVCQGWKTLSRALIHCITLSAGWAYISIQLAQSAIPRLSIVAKSALFRIVALRRDIPFSVALSFRFLKFIVRRTVDAVDWIFYFICRLLAVCYAAVVIIVVLLVRFVPVFFRRLESLASASLYCLQFLLFALAYIFERRWRSIFFILVSTGLIHVLNINRADNPDFPIFCASLLCIEMILVARRLYEVVRVLRTLGYRPQINRRTIRKYLALYCFYSWAALIIRVVAKYFSYATASVMNNVKDAIVAAQVGSMDMLLRSSLKIIEYVLMSFLLLYLVLVYLVKTAAAPDKSCFYRILLK</sequence>
<feature type="transmembrane region" description="Helical" evidence="1">
    <location>
        <begin position="409"/>
        <end position="432"/>
    </location>
</feature>
<dbReference type="EMBL" id="MCGN01000006">
    <property type="protein sequence ID" value="ORY95914.1"/>
    <property type="molecule type" value="Genomic_DNA"/>
</dbReference>
<feature type="transmembrane region" description="Helical" evidence="1">
    <location>
        <begin position="210"/>
        <end position="228"/>
    </location>
</feature>
<accession>A0A1X2HCI2</accession>
<feature type="transmembrane region" description="Helical" evidence="1">
    <location>
        <begin position="240"/>
        <end position="260"/>
    </location>
</feature>
<feature type="transmembrane region" description="Helical" evidence="1">
    <location>
        <begin position="487"/>
        <end position="507"/>
    </location>
</feature>
<dbReference type="AlphaFoldDB" id="A0A1X2HCI2"/>
<keyword evidence="3" id="KW-1185">Reference proteome</keyword>
<feature type="transmembrane region" description="Helical" evidence="1">
    <location>
        <begin position="147"/>
        <end position="170"/>
    </location>
</feature>